<accession>A0AAT9LCW8</accession>
<reference evidence="2" key="1">
    <citation type="submission" date="2020-10" db="EMBL/GenBank/DDBJ databases">
        <authorList>
            <person name="Kadnikov V."/>
            <person name="Beletsky A.V."/>
            <person name="Mardanov A.V."/>
            <person name="Karnachuk O.V."/>
            <person name="Ravin N.V."/>
        </authorList>
    </citation>
    <scope>NUCLEOTIDE SEQUENCE</scope>
    <source>
        <strain evidence="2">Bu02</strain>
    </source>
</reference>
<dbReference type="KEGG" id="fcz:IMF26_02835"/>
<name>A0AAT9LCW8_9FIRM</name>
<proteinExistence type="predicted"/>
<feature type="transmembrane region" description="Helical" evidence="1">
    <location>
        <begin position="252"/>
        <end position="270"/>
    </location>
</feature>
<reference evidence="2" key="2">
    <citation type="journal article" date="2023" name="Biology">
        <title>Prokaryotic Life Associated with Coal-Fire Gas Vents Revealed by Metagenomics.</title>
        <authorList>
            <person name="Kadnikov V.V."/>
            <person name="Mardanov A.V."/>
            <person name="Beletsky A.V."/>
            <person name="Karnachuk O.V."/>
            <person name="Ravin N.V."/>
        </authorList>
    </citation>
    <scope>NUCLEOTIDE SEQUENCE</scope>
    <source>
        <strain evidence="2">Bu02</strain>
    </source>
</reference>
<feature type="transmembrane region" description="Helical" evidence="1">
    <location>
        <begin position="12"/>
        <end position="30"/>
    </location>
</feature>
<gene>
    <name evidence="2" type="ORF">IMF26_02835</name>
</gene>
<dbReference type="EMBL" id="CP062796">
    <property type="protein sequence ID" value="QUL99020.1"/>
    <property type="molecule type" value="Genomic_DNA"/>
</dbReference>
<keyword evidence="1" id="KW-0812">Transmembrane</keyword>
<organism evidence="2">
    <name type="scientific">Candidatus Fermentithermobacillus carboniphilus</name>
    <dbReference type="NCBI Taxonomy" id="3085328"/>
    <lineage>
        <taxon>Bacteria</taxon>
        <taxon>Bacillati</taxon>
        <taxon>Bacillota</taxon>
        <taxon>Candidatus Fermentithermobacillia</taxon>
        <taxon>Candidatus Fermentithermobacillales</taxon>
        <taxon>Candidatus Fermentithermobacillaceae</taxon>
        <taxon>Candidatus Fermentithermobacillus</taxon>
    </lineage>
</organism>
<keyword evidence="1" id="KW-0472">Membrane</keyword>
<keyword evidence="1" id="KW-1133">Transmembrane helix</keyword>
<sequence>MLEKLQRIDSRIIFLILALAIMIPLFRPIGMPISINKDLTQKFYDVIESLPEGSVVWFGCEYSPGASGELNPQVAAVFRHAMSKNLRVILFGMWENGTTLAREVVDPIAKEMGKKYGVDYVNLGYKPGLTAVLRAMLKDLWAAAAGVDINGTPLENLPLMADVKVVSPDTIKAVVVFSSGSPGDPDYLTYWTDPYGMILLTGQVAVQVPSRMPYMQSGQHKGLIPGLRGAAEYEKLIGKPGIATQLMDAQSTAHLTIIIFVILGNIAFFAQKLSKGGKSK</sequence>
<protein>
    <submittedName>
        <fullName evidence="2">Uncharacterized protein</fullName>
    </submittedName>
</protein>
<dbReference type="AlphaFoldDB" id="A0AAT9LCW8"/>
<evidence type="ECO:0000256" key="1">
    <source>
        <dbReference type="SAM" id="Phobius"/>
    </source>
</evidence>
<evidence type="ECO:0000313" key="2">
    <source>
        <dbReference type="EMBL" id="QUL99020.1"/>
    </source>
</evidence>